<evidence type="ECO:0000313" key="5">
    <source>
        <dbReference type="Proteomes" id="UP000307440"/>
    </source>
</evidence>
<name>A0A5C3LD80_COPMA</name>
<protein>
    <submittedName>
        <fullName evidence="4">Uncharacterized protein</fullName>
    </submittedName>
</protein>
<dbReference type="Proteomes" id="UP000307440">
    <property type="component" value="Unassembled WGS sequence"/>
</dbReference>
<evidence type="ECO:0000256" key="2">
    <source>
        <dbReference type="SAM" id="Phobius"/>
    </source>
</evidence>
<dbReference type="STRING" id="230819.A0A5C3LD80"/>
<evidence type="ECO:0000256" key="3">
    <source>
        <dbReference type="SAM" id="SignalP"/>
    </source>
</evidence>
<feature type="region of interest" description="Disordered" evidence="1">
    <location>
        <begin position="272"/>
        <end position="308"/>
    </location>
</feature>
<evidence type="ECO:0000313" key="4">
    <source>
        <dbReference type="EMBL" id="TFK30720.1"/>
    </source>
</evidence>
<keyword evidence="3" id="KW-0732">Signal</keyword>
<feature type="signal peptide" evidence="3">
    <location>
        <begin position="1"/>
        <end position="15"/>
    </location>
</feature>
<keyword evidence="2" id="KW-0472">Membrane</keyword>
<keyword evidence="2" id="KW-0812">Transmembrane</keyword>
<reference evidence="4 5" key="1">
    <citation type="journal article" date="2019" name="Nat. Ecol. Evol.">
        <title>Megaphylogeny resolves global patterns of mushroom evolution.</title>
        <authorList>
            <person name="Varga T."/>
            <person name="Krizsan K."/>
            <person name="Foldi C."/>
            <person name="Dima B."/>
            <person name="Sanchez-Garcia M."/>
            <person name="Sanchez-Ramirez S."/>
            <person name="Szollosi G.J."/>
            <person name="Szarkandi J.G."/>
            <person name="Papp V."/>
            <person name="Albert L."/>
            <person name="Andreopoulos W."/>
            <person name="Angelini C."/>
            <person name="Antonin V."/>
            <person name="Barry K.W."/>
            <person name="Bougher N.L."/>
            <person name="Buchanan P."/>
            <person name="Buyck B."/>
            <person name="Bense V."/>
            <person name="Catcheside P."/>
            <person name="Chovatia M."/>
            <person name="Cooper J."/>
            <person name="Damon W."/>
            <person name="Desjardin D."/>
            <person name="Finy P."/>
            <person name="Geml J."/>
            <person name="Haridas S."/>
            <person name="Hughes K."/>
            <person name="Justo A."/>
            <person name="Karasinski D."/>
            <person name="Kautmanova I."/>
            <person name="Kiss B."/>
            <person name="Kocsube S."/>
            <person name="Kotiranta H."/>
            <person name="LaButti K.M."/>
            <person name="Lechner B.E."/>
            <person name="Liimatainen K."/>
            <person name="Lipzen A."/>
            <person name="Lukacs Z."/>
            <person name="Mihaltcheva S."/>
            <person name="Morgado L.N."/>
            <person name="Niskanen T."/>
            <person name="Noordeloos M.E."/>
            <person name="Ohm R.A."/>
            <person name="Ortiz-Santana B."/>
            <person name="Ovrebo C."/>
            <person name="Racz N."/>
            <person name="Riley R."/>
            <person name="Savchenko A."/>
            <person name="Shiryaev A."/>
            <person name="Soop K."/>
            <person name="Spirin V."/>
            <person name="Szebenyi C."/>
            <person name="Tomsovsky M."/>
            <person name="Tulloss R.E."/>
            <person name="Uehling J."/>
            <person name="Grigoriev I.V."/>
            <person name="Vagvolgyi C."/>
            <person name="Papp T."/>
            <person name="Martin F.M."/>
            <person name="Miettinen O."/>
            <person name="Hibbett D.S."/>
            <person name="Nagy L.G."/>
        </authorList>
    </citation>
    <scope>NUCLEOTIDE SEQUENCE [LARGE SCALE GENOMIC DNA]</scope>
    <source>
        <strain evidence="4 5">CBS 121175</strain>
    </source>
</reference>
<feature type="compositionally biased region" description="Polar residues" evidence="1">
    <location>
        <begin position="272"/>
        <end position="283"/>
    </location>
</feature>
<proteinExistence type="predicted"/>
<keyword evidence="2" id="KW-1133">Transmembrane helix</keyword>
<keyword evidence="5" id="KW-1185">Reference proteome</keyword>
<evidence type="ECO:0000256" key="1">
    <source>
        <dbReference type="SAM" id="MobiDB-lite"/>
    </source>
</evidence>
<gene>
    <name evidence="4" type="ORF">FA15DRAFT_662752</name>
</gene>
<feature type="chain" id="PRO_5022821500" evidence="3">
    <location>
        <begin position="16"/>
        <end position="308"/>
    </location>
</feature>
<dbReference type="OrthoDB" id="3245657at2759"/>
<dbReference type="EMBL" id="ML210146">
    <property type="protein sequence ID" value="TFK30720.1"/>
    <property type="molecule type" value="Genomic_DNA"/>
</dbReference>
<dbReference type="AlphaFoldDB" id="A0A5C3LD80"/>
<sequence length="308" mass="34293">MLAFFFLSFVSLCHGFLVNSTIDDSFPDQLTGEIVQYSPAEAWNNGRNCDRCSARPSQSLLHRETWHDGTFNRNNGSNAFPNQPLFASVRFKGEAVYVYCVIPRTADFPAGHSDMTFFIDNQRVGVFVRNPPGTPGFDYDVLVYQNTSIPPGPHELIIQNGNRNGPKSILMLDRIVYSYDNGEPEKRQTALETSTIVGIVLGALAAICLIVVGVYWYFACRRRKTAQPAQPLKLELETGGSGMGVHSLNLPAASQSAPYSYQRDYAHSSNSYHPSGYSFNNLTPEPHHPRPDPYSTPSDRPPAYLSKY</sequence>
<dbReference type="CDD" id="cd12087">
    <property type="entry name" value="TM_EGFR-like"/>
    <property type="match status" value="1"/>
</dbReference>
<feature type="transmembrane region" description="Helical" evidence="2">
    <location>
        <begin position="196"/>
        <end position="218"/>
    </location>
</feature>
<organism evidence="4 5">
    <name type="scientific">Coprinopsis marcescibilis</name>
    <name type="common">Agaric fungus</name>
    <name type="synonym">Psathyrella marcescibilis</name>
    <dbReference type="NCBI Taxonomy" id="230819"/>
    <lineage>
        <taxon>Eukaryota</taxon>
        <taxon>Fungi</taxon>
        <taxon>Dikarya</taxon>
        <taxon>Basidiomycota</taxon>
        <taxon>Agaricomycotina</taxon>
        <taxon>Agaricomycetes</taxon>
        <taxon>Agaricomycetidae</taxon>
        <taxon>Agaricales</taxon>
        <taxon>Agaricineae</taxon>
        <taxon>Psathyrellaceae</taxon>
        <taxon>Coprinopsis</taxon>
    </lineage>
</organism>
<accession>A0A5C3LD80</accession>